<sequence length="143" mass="15909">MQAQLDAHFGPIASAQRRLHSRDSELAETADSAILVAVSQKVTTVTSAQLELFPWLEPLGFDPSDFKIEPRSVAEALSNIKSNGAWKEFWVTPPGSERCRLHLGPDKSPKQIKLEDNIMHVQVFHGDEPPKIFTGIPQLIKND</sequence>
<dbReference type="Proteomes" id="UP001189429">
    <property type="component" value="Unassembled WGS sequence"/>
</dbReference>
<keyword evidence="2" id="KW-1185">Reference proteome</keyword>
<comment type="caution">
    <text evidence="1">The sequence shown here is derived from an EMBL/GenBank/DDBJ whole genome shotgun (WGS) entry which is preliminary data.</text>
</comment>
<reference evidence="1" key="1">
    <citation type="submission" date="2023-10" db="EMBL/GenBank/DDBJ databases">
        <authorList>
            <person name="Chen Y."/>
            <person name="Shah S."/>
            <person name="Dougan E. K."/>
            <person name="Thang M."/>
            <person name="Chan C."/>
        </authorList>
    </citation>
    <scope>NUCLEOTIDE SEQUENCE [LARGE SCALE GENOMIC DNA]</scope>
</reference>
<organism evidence="1 2">
    <name type="scientific">Prorocentrum cordatum</name>
    <dbReference type="NCBI Taxonomy" id="2364126"/>
    <lineage>
        <taxon>Eukaryota</taxon>
        <taxon>Sar</taxon>
        <taxon>Alveolata</taxon>
        <taxon>Dinophyceae</taxon>
        <taxon>Prorocentrales</taxon>
        <taxon>Prorocentraceae</taxon>
        <taxon>Prorocentrum</taxon>
    </lineage>
</organism>
<proteinExistence type="predicted"/>
<gene>
    <name evidence="1" type="ORF">PCOR1329_LOCUS82347</name>
</gene>
<dbReference type="EMBL" id="CAUYUJ010021834">
    <property type="protein sequence ID" value="CAK0907274.1"/>
    <property type="molecule type" value="Genomic_DNA"/>
</dbReference>
<protein>
    <submittedName>
        <fullName evidence="1">Uncharacterized protein</fullName>
    </submittedName>
</protein>
<feature type="non-terminal residue" evidence="1">
    <location>
        <position position="143"/>
    </location>
</feature>
<evidence type="ECO:0000313" key="2">
    <source>
        <dbReference type="Proteomes" id="UP001189429"/>
    </source>
</evidence>
<name>A0ABN9Y426_9DINO</name>
<accession>A0ABN9Y426</accession>
<evidence type="ECO:0000313" key="1">
    <source>
        <dbReference type="EMBL" id="CAK0907274.1"/>
    </source>
</evidence>